<dbReference type="InterPro" id="IPR036390">
    <property type="entry name" value="WH_DNA-bd_sf"/>
</dbReference>
<reference evidence="4" key="1">
    <citation type="submission" date="2021-03" db="EMBL/GenBank/DDBJ databases">
        <title>Antimicrobial resistance genes in bacteria isolated from Japanese honey, and their potential for conferring macrolide and lincosamide resistance in the American foulbrood pathogen Paenibacillus larvae.</title>
        <authorList>
            <person name="Okamoto M."/>
            <person name="Kumagai M."/>
            <person name="Kanamori H."/>
            <person name="Takamatsu D."/>
        </authorList>
    </citation>
    <scope>NUCLEOTIDE SEQUENCE</scope>
    <source>
        <strain evidence="4">J40TS1</strain>
    </source>
</reference>
<dbReference type="InterPro" id="IPR036388">
    <property type="entry name" value="WH-like_DNA-bd_sf"/>
</dbReference>
<name>A0A919YLN1_9BACL</name>
<dbReference type="AlphaFoldDB" id="A0A919YLN1"/>
<feature type="region of interest" description="Disordered" evidence="2">
    <location>
        <begin position="1"/>
        <end position="20"/>
    </location>
</feature>
<proteinExistence type="predicted"/>
<dbReference type="SUPFAM" id="SSF46785">
    <property type="entry name" value="Winged helix' DNA-binding domain"/>
    <property type="match status" value="1"/>
</dbReference>
<dbReference type="PANTHER" id="PTHR38600:SF2">
    <property type="entry name" value="SLL0088 PROTEIN"/>
    <property type="match status" value="1"/>
</dbReference>
<dbReference type="PROSITE" id="PS50987">
    <property type="entry name" value="HTH_ARSR_2"/>
    <property type="match status" value="1"/>
</dbReference>
<gene>
    <name evidence="4" type="ORF">J40TS1_11320</name>
</gene>
<dbReference type="SMART" id="SM00418">
    <property type="entry name" value="HTH_ARSR"/>
    <property type="match status" value="1"/>
</dbReference>
<dbReference type="Pfam" id="PF12840">
    <property type="entry name" value="HTH_20"/>
    <property type="match status" value="1"/>
</dbReference>
<keyword evidence="1" id="KW-0238">DNA-binding</keyword>
<comment type="caution">
    <text evidence="4">The sequence shown here is derived from an EMBL/GenBank/DDBJ whole genome shotgun (WGS) entry which is preliminary data.</text>
</comment>
<dbReference type="InterPro" id="IPR011991">
    <property type="entry name" value="ArsR-like_HTH"/>
</dbReference>
<dbReference type="PRINTS" id="PR00778">
    <property type="entry name" value="HTHARSR"/>
</dbReference>
<dbReference type="Gene3D" id="1.10.10.10">
    <property type="entry name" value="Winged helix-like DNA-binding domain superfamily/Winged helix DNA-binding domain"/>
    <property type="match status" value="1"/>
</dbReference>
<dbReference type="InterPro" id="IPR001845">
    <property type="entry name" value="HTH_ArsR_DNA-bd_dom"/>
</dbReference>
<dbReference type="EMBL" id="BOSE01000001">
    <property type="protein sequence ID" value="GIP15490.1"/>
    <property type="molecule type" value="Genomic_DNA"/>
</dbReference>
<dbReference type="RefSeq" id="WP_246563154.1">
    <property type="nucleotide sequence ID" value="NZ_BOSE01000001.1"/>
</dbReference>
<evidence type="ECO:0000256" key="2">
    <source>
        <dbReference type="SAM" id="MobiDB-lite"/>
    </source>
</evidence>
<sequence length="123" mass="13882">MSKKNSLQSSSSKQANSESQYDVFQAVADPTRRHLLKLLTEADKEMSIAAIKEHFPISRTAVNKHLNVLQGAGLVSSRKAGRETLFKAELSPLAELKQWLAFFENYWDDKLAALKNYLEADQQ</sequence>
<feature type="domain" description="HTH arsR-type" evidence="3">
    <location>
        <begin position="12"/>
        <end position="108"/>
    </location>
</feature>
<dbReference type="GO" id="GO:0003677">
    <property type="term" value="F:DNA binding"/>
    <property type="evidence" value="ECO:0007669"/>
    <property type="project" value="UniProtKB-KW"/>
</dbReference>
<dbReference type="NCBIfam" id="NF033788">
    <property type="entry name" value="HTH_metalloreg"/>
    <property type="match status" value="1"/>
</dbReference>
<dbReference type="CDD" id="cd00090">
    <property type="entry name" value="HTH_ARSR"/>
    <property type="match status" value="1"/>
</dbReference>
<evidence type="ECO:0000313" key="4">
    <source>
        <dbReference type="EMBL" id="GIP15490.1"/>
    </source>
</evidence>
<dbReference type="GO" id="GO:0003700">
    <property type="term" value="F:DNA-binding transcription factor activity"/>
    <property type="evidence" value="ECO:0007669"/>
    <property type="project" value="InterPro"/>
</dbReference>
<organism evidence="4 5">
    <name type="scientific">Paenibacillus montaniterrae</name>
    <dbReference type="NCBI Taxonomy" id="429341"/>
    <lineage>
        <taxon>Bacteria</taxon>
        <taxon>Bacillati</taxon>
        <taxon>Bacillota</taxon>
        <taxon>Bacilli</taxon>
        <taxon>Bacillales</taxon>
        <taxon>Paenibacillaceae</taxon>
        <taxon>Paenibacillus</taxon>
    </lineage>
</organism>
<evidence type="ECO:0000313" key="5">
    <source>
        <dbReference type="Proteomes" id="UP000683139"/>
    </source>
</evidence>
<evidence type="ECO:0000256" key="1">
    <source>
        <dbReference type="ARBA" id="ARBA00023125"/>
    </source>
</evidence>
<evidence type="ECO:0000259" key="3">
    <source>
        <dbReference type="PROSITE" id="PS50987"/>
    </source>
</evidence>
<dbReference type="PANTHER" id="PTHR38600">
    <property type="entry name" value="TRANSCRIPTIONAL REGULATORY PROTEIN"/>
    <property type="match status" value="1"/>
</dbReference>
<protein>
    <submittedName>
        <fullName evidence="4">Transcriptional regulator</fullName>
    </submittedName>
</protein>
<keyword evidence="5" id="KW-1185">Reference proteome</keyword>
<accession>A0A919YLN1</accession>
<dbReference type="Proteomes" id="UP000683139">
    <property type="component" value="Unassembled WGS sequence"/>
</dbReference>